<evidence type="ECO:0000313" key="2">
    <source>
        <dbReference type="Proteomes" id="UP001283361"/>
    </source>
</evidence>
<protein>
    <submittedName>
        <fullName evidence="1">Uncharacterized protein</fullName>
    </submittedName>
</protein>
<dbReference type="Proteomes" id="UP001283361">
    <property type="component" value="Unassembled WGS sequence"/>
</dbReference>
<comment type="caution">
    <text evidence="1">The sequence shown here is derived from an EMBL/GenBank/DDBJ whole genome shotgun (WGS) entry which is preliminary data.</text>
</comment>
<gene>
    <name evidence="1" type="ORF">RRG08_043938</name>
</gene>
<organism evidence="1 2">
    <name type="scientific">Elysia crispata</name>
    <name type="common">lettuce slug</name>
    <dbReference type="NCBI Taxonomy" id="231223"/>
    <lineage>
        <taxon>Eukaryota</taxon>
        <taxon>Metazoa</taxon>
        <taxon>Spiralia</taxon>
        <taxon>Lophotrochozoa</taxon>
        <taxon>Mollusca</taxon>
        <taxon>Gastropoda</taxon>
        <taxon>Heterobranchia</taxon>
        <taxon>Euthyneura</taxon>
        <taxon>Panpulmonata</taxon>
        <taxon>Sacoglossa</taxon>
        <taxon>Placobranchoidea</taxon>
        <taxon>Plakobranchidae</taxon>
        <taxon>Elysia</taxon>
    </lineage>
</organism>
<dbReference type="AlphaFoldDB" id="A0AAE0Y0Q6"/>
<dbReference type="EMBL" id="JAWDGP010007193">
    <property type="protein sequence ID" value="KAK3728313.1"/>
    <property type="molecule type" value="Genomic_DNA"/>
</dbReference>
<name>A0AAE0Y0Q6_9GAST</name>
<accession>A0AAE0Y0Q6</accession>
<keyword evidence="2" id="KW-1185">Reference proteome</keyword>
<reference evidence="1" key="1">
    <citation type="journal article" date="2023" name="G3 (Bethesda)">
        <title>A reference genome for the long-term kleptoplast-retaining sea slug Elysia crispata morphotype clarki.</title>
        <authorList>
            <person name="Eastman K.E."/>
            <person name="Pendleton A.L."/>
            <person name="Shaikh M.A."/>
            <person name="Suttiyut T."/>
            <person name="Ogas R."/>
            <person name="Tomko P."/>
            <person name="Gavelis G."/>
            <person name="Widhalm J.R."/>
            <person name="Wisecaver J.H."/>
        </authorList>
    </citation>
    <scope>NUCLEOTIDE SEQUENCE</scope>
    <source>
        <strain evidence="1">ECLA1</strain>
    </source>
</reference>
<proteinExistence type="predicted"/>
<evidence type="ECO:0000313" key="1">
    <source>
        <dbReference type="EMBL" id="KAK3728313.1"/>
    </source>
</evidence>
<sequence length="273" mass="30780">MSTVYCSAGYSTSADFCRCTQLSVSPSCCPGPLSHTDSLQREERLREAWNHIERYLYRRKTIALRVSTFTLPLYLPLRKTSLSPEEALTVLYFLTHASFIFDKSIPSTYFKCEASPPLKDPSFLIPPFPRDKVAGCDALSSSSETWQLSTVCLLSSVSKQLIKMAVLTNVEVTAFEPARKGNLLAYHIRSLRKLLPVPYVSSESCKYEYKTREWRYGNDPGLIPETWCRCRTRSRLSPDQGEQQLGRGIYSRPGACWGKMFSSDSGGEHSIGI</sequence>